<dbReference type="GO" id="GO:0032993">
    <property type="term" value="C:protein-DNA complex"/>
    <property type="evidence" value="ECO:0007669"/>
    <property type="project" value="TreeGrafter"/>
</dbReference>
<keyword evidence="5" id="KW-0805">Transcription regulation</keyword>
<evidence type="ECO:0000256" key="5">
    <source>
        <dbReference type="ARBA" id="ARBA00023015"/>
    </source>
</evidence>
<dbReference type="InterPro" id="IPR001867">
    <property type="entry name" value="OmpR/PhoB-type_DNA-bd"/>
</dbReference>
<evidence type="ECO:0000313" key="12">
    <source>
        <dbReference type="EMBL" id="TWO66156.1"/>
    </source>
</evidence>
<dbReference type="PANTHER" id="PTHR48111">
    <property type="entry name" value="REGULATOR OF RPOS"/>
    <property type="match status" value="1"/>
</dbReference>
<keyword evidence="2" id="KW-0963">Cytoplasm</keyword>
<evidence type="ECO:0000256" key="1">
    <source>
        <dbReference type="ARBA" id="ARBA00004496"/>
    </source>
</evidence>
<keyword evidence="3 8" id="KW-0597">Phosphoprotein</keyword>
<organism evidence="12 13">
    <name type="scientific">Caenimonas sedimenti</name>
    <dbReference type="NCBI Taxonomy" id="2596921"/>
    <lineage>
        <taxon>Bacteria</taxon>
        <taxon>Pseudomonadati</taxon>
        <taxon>Pseudomonadota</taxon>
        <taxon>Betaproteobacteria</taxon>
        <taxon>Burkholderiales</taxon>
        <taxon>Comamonadaceae</taxon>
        <taxon>Caenimonas</taxon>
    </lineage>
</organism>
<evidence type="ECO:0000256" key="3">
    <source>
        <dbReference type="ARBA" id="ARBA00022553"/>
    </source>
</evidence>
<evidence type="ECO:0000256" key="7">
    <source>
        <dbReference type="ARBA" id="ARBA00023163"/>
    </source>
</evidence>
<dbReference type="InterPro" id="IPR016032">
    <property type="entry name" value="Sig_transdc_resp-reg_C-effctor"/>
</dbReference>
<dbReference type="GO" id="GO:0000156">
    <property type="term" value="F:phosphorelay response regulator activity"/>
    <property type="evidence" value="ECO:0007669"/>
    <property type="project" value="TreeGrafter"/>
</dbReference>
<accession>A0A562ZG79</accession>
<feature type="DNA-binding region" description="OmpR/PhoB-type" evidence="9">
    <location>
        <begin position="124"/>
        <end position="218"/>
    </location>
</feature>
<dbReference type="EMBL" id="VOBQ01000026">
    <property type="protein sequence ID" value="TWO66156.1"/>
    <property type="molecule type" value="Genomic_DNA"/>
</dbReference>
<dbReference type="Pfam" id="PF00486">
    <property type="entry name" value="Trans_reg_C"/>
    <property type="match status" value="1"/>
</dbReference>
<dbReference type="RefSeq" id="WP_145896787.1">
    <property type="nucleotide sequence ID" value="NZ_VOBQ01000026.1"/>
</dbReference>
<dbReference type="SMART" id="SM00862">
    <property type="entry name" value="Trans_reg_C"/>
    <property type="match status" value="1"/>
</dbReference>
<evidence type="ECO:0000256" key="2">
    <source>
        <dbReference type="ARBA" id="ARBA00022490"/>
    </source>
</evidence>
<dbReference type="InterPro" id="IPR001789">
    <property type="entry name" value="Sig_transdc_resp-reg_receiver"/>
</dbReference>
<dbReference type="PROSITE" id="PS51755">
    <property type="entry name" value="OMPR_PHOB"/>
    <property type="match status" value="1"/>
</dbReference>
<dbReference type="PROSITE" id="PS50110">
    <property type="entry name" value="RESPONSE_REGULATORY"/>
    <property type="match status" value="1"/>
</dbReference>
<feature type="modified residue" description="4-aspartylphosphate" evidence="8">
    <location>
        <position position="51"/>
    </location>
</feature>
<dbReference type="OrthoDB" id="9802426at2"/>
<evidence type="ECO:0000256" key="6">
    <source>
        <dbReference type="ARBA" id="ARBA00023125"/>
    </source>
</evidence>
<keyword evidence="7" id="KW-0804">Transcription</keyword>
<name>A0A562ZG79_9BURK</name>
<dbReference type="Proteomes" id="UP000318199">
    <property type="component" value="Unassembled WGS sequence"/>
</dbReference>
<evidence type="ECO:0000256" key="9">
    <source>
        <dbReference type="PROSITE-ProRule" id="PRU01091"/>
    </source>
</evidence>
<dbReference type="GO" id="GO:0005829">
    <property type="term" value="C:cytosol"/>
    <property type="evidence" value="ECO:0007669"/>
    <property type="project" value="TreeGrafter"/>
</dbReference>
<keyword evidence="4" id="KW-0902">Two-component regulatory system</keyword>
<dbReference type="GO" id="GO:0000976">
    <property type="term" value="F:transcription cis-regulatory region binding"/>
    <property type="evidence" value="ECO:0007669"/>
    <property type="project" value="TreeGrafter"/>
</dbReference>
<comment type="caution">
    <text evidence="12">The sequence shown here is derived from an EMBL/GenBank/DDBJ whole genome shotgun (WGS) entry which is preliminary data.</text>
</comment>
<comment type="subcellular location">
    <subcellularLocation>
        <location evidence="1">Cytoplasm</location>
    </subcellularLocation>
</comment>
<keyword evidence="13" id="KW-1185">Reference proteome</keyword>
<evidence type="ECO:0000256" key="4">
    <source>
        <dbReference type="ARBA" id="ARBA00023012"/>
    </source>
</evidence>
<dbReference type="Gene3D" id="1.10.10.10">
    <property type="entry name" value="Winged helix-like DNA-binding domain superfamily/Winged helix DNA-binding domain"/>
    <property type="match status" value="1"/>
</dbReference>
<dbReference type="CDD" id="cd00383">
    <property type="entry name" value="trans_reg_C"/>
    <property type="match status" value="1"/>
</dbReference>
<dbReference type="Gene3D" id="6.10.250.690">
    <property type="match status" value="1"/>
</dbReference>
<reference evidence="12 13" key="1">
    <citation type="submission" date="2019-07" db="EMBL/GenBank/DDBJ databases">
        <title>Caenimonas sedimenti sp. nov., isolated from activated sludge.</title>
        <authorList>
            <person name="Xu J."/>
        </authorList>
    </citation>
    <scope>NUCLEOTIDE SEQUENCE [LARGE SCALE GENOMIC DNA]</scope>
    <source>
        <strain evidence="12 13">HX-9-20</strain>
    </source>
</reference>
<dbReference type="InterPro" id="IPR011006">
    <property type="entry name" value="CheY-like_superfamily"/>
</dbReference>
<dbReference type="GO" id="GO:0006355">
    <property type="term" value="P:regulation of DNA-templated transcription"/>
    <property type="evidence" value="ECO:0007669"/>
    <property type="project" value="InterPro"/>
</dbReference>
<evidence type="ECO:0000259" key="10">
    <source>
        <dbReference type="PROSITE" id="PS50110"/>
    </source>
</evidence>
<evidence type="ECO:0000256" key="8">
    <source>
        <dbReference type="PROSITE-ProRule" id="PRU00169"/>
    </source>
</evidence>
<dbReference type="Gene3D" id="3.40.50.2300">
    <property type="match status" value="1"/>
</dbReference>
<dbReference type="Pfam" id="PF00072">
    <property type="entry name" value="Response_reg"/>
    <property type="match status" value="1"/>
</dbReference>
<gene>
    <name evidence="12" type="ORF">FN976_26815</name>
</gene>
<protein>
    <submittedName>
        <fullName evidence="12">Response regulator transcription factor</fullName>
    </submittedName>
</protein>
<keyword evidence="6 9" id="KW-0238">DNA-binding</keyword>
<dbReference type="InterPro" id="IPR036388">
    <property type="entry name" value="WH-like_DNA-bd_sf"/>
</dbReference>
<dbReference type="FunFam" id="3.40.50.2300:FF:000002">
    <property type="entry name" value="DNA-binding response regulator PhoP"/>
    <property type="match status" value="1"/>
</dbReference>
<dbReference type="AlphaFoldDB" id="A0A562ZG79"/>
<dbReference type="SUPFAM" id="SSF46894">
    <property type="entry name" value="C-terminal effector domain of the bipartite response regulators"/>
    <property type="match status" value="1"/>
</dbReference>
<evidence type="ECO:0000313" key="13">
    <source>
        <dbReference type="Proteomes" id="UP000318199"/>
    </source>
</evidence>
<dbReference type="PANTHER" id="PTHR48111:SF35">
    <property type="entry name" value="TRANSCRIPTIONAL REGULATORY PROTEIN QSEB"/>
    <property type="match status" value="1"/>
</dbReference>
<feature type="domain" description="Response regulatory" evidence="10">
    <location>
        <begin position="2"/>
        <end position="116"/>
    </location>
</feature>
<dbReference type="CDD" id="cd17624">
    <property type="entry name" value="REC_OmpR_PmrA-like"/>
    <property type="match status" value="1"/>
</dbReference>
<dbReference type="InterPro" id="IPR039420">
    <property type="entry name" value="WalR-like"/>
</dbReference>
<dbReference type="SMART" id="SM00448">
    <property type="entry name" value="REC"/>
    <property type="match status" value="1"/>
</dbReference>
<sequence length="229" mass="24896">MRVLLVEDDEMIGHSLREALGANGWSVDWVKDGLLAQSALADGDYACVLLDLGLPKRDGIEVLRTARAKGDATPVLVLTARDGLDDRIAGLDLGADDYLLKPYEFRELLARMRACIRRRDGSAHSVIGTEGVQLDLTTREVVVLGERSQLSAREFALLHALLERPGAILSREQLENRIYGWGEEVSSNAVDVLIHGMRRKLGADAIRNVRGLGWRVAPAVAGAPSEAAP</sequence>
<feature type="domain" description="OmpR/PhoB-type" evidence="11">
    <location>
        <begin position="124"/>
        <end position="218"/>
    </location>
</feature>
<proteinExistence type="predicted"/>
<dbReference type="SUPFAM" id="SSF52172">
    <property type="entry name" value="CheY-like"/>
    <property type="match status" value="1"/>
</dbReference>
<evidence type="ECO:0000259" key="11">
    <source>
        <dbReference type="PROSITE" id="PS51755"/>
    </source>
</evidence>